<feature type="domain" description="PDZ GRASP-type" evidence="7">
    <location>
        <begin position="114"/>
        <end position="203"/>
    </location>
</feature>
<evidence type="ECO:0000256" key="3">
    <source>
        <dbReference type="ARBA" id="ARBA00023034"/>
    </source>
</evidence>
<dbReference type="GO" id="GO:0000139">
    <property type="term" value="C:Golgi membrane"/>
    <property type="evidence" value="ECO:0007669"/>
    <property type="project" value="UniProtKB-SubCell"/>
</dbReference>
<evidence type="ECO:0000256" key="6">
    <source>
        <dbReference type="SAM" id="MobiDB-lite"/>
    </source>
</evidence>
<gene>
    <name evidence="8" type="ORF">BG006_009906</name>
</gene>
<sequence>MGNTASGEEGRHRLGYHVLKVKDDSPALRAGIRPFFDYITAINGVRLNVEGLEYQIHEILTANEDKAVTLDVYSTKEQEGRRIEMMATRKWGDGTGGLLGCSIRFCMFDVANDVVWHVLDVAHGSPAETAGLCAHSDYVIGTPYGIMRGEGDLYDLVEDNIGEPLRLYVYNSDMDNVREIVIVPNEVWGGEGLLGCDVGYGYLHRLPRGSHLRRDTDSSPRRTPSLPYPPTQPAVEPSYTRNTMPSSFFSEQPPNIVAPMPRPPRSPSWLNPGVALEGAIAQSQAPPGTGVEEDLPPLRFGRGERPDAEDEPESEDEFVPGRQHDVLMDAGFGKALGVSSS</sequence>
<dbReference type="InterPro" id="IPR024958">
    <property type="entry name" value="GRASP_PDZ"/>
</dbReference>
<dbReference type="PROSITE" id="PS51865">
    <property type="entry name" value="PDZ_GRASP"/>
    <property type="match status" value="2"/>
</dbReference>
<dbReference type="Pfam" id="PF04495">
    <property type="entry name" value="GRASP55_65"/>
    <property type="match status" value="1"/>
</dbReference>
<name>A0A9P5VIW7_9FUNG</name>
<proteinExistence type="predicted"/>
<dbReference type="AlphaFoldDB" id="A0A9P5VIW7"/>
<evidence type="ECO:0000256" key="5">
    <source>
        <dbReference type="PIRSR" id="PIRSR607583-1"/>
    </source>
</evidence>
<dbReference type="GO" id="GO:0046872">
    <property type="term" value="F:metal ion binding"/>
    <property type="evidence" value="ECO:0007669"/>
    <property type="project" value="UniProtKB-KW"/>
</dbReference>
<feature type="binding site" evidence="5">
    <location>
        <position position="17"/>
    </location>
    <ligand>
        <name>Zn(2+)</name>
        <dbReference type="ChEBI" id="CHEBI:29105"/>
    </ligand>
</feature>
<dbReference type="PANTHER" id="PTHR12893">
    <property type="entry name" value="GOLGI REASSEMBLY STACKING PROTEIN GRASP"/>
    <property type="match status" value="1"/>
</dbReference>
<feature type="compositionally biased region" description="Acidic residues" evidence="6">
    <location>
        <begin position="307"/>
        <end position="318"/>
    </location>
</feature>
<evidence type="ECO:0000256" key="1">
    <source>
        <dbReference type="ARBA" id="ARBA00004394"/>
    </source>
</evidence>
<accession>A0A9P5VIW7</accession>
<evidence type="ECO:0000259" key="7">
    <source>
        <dbReference type="PROSITE" id="PS51865"/>
    </source>
</evidence>
<organism evidence="8 9">
    <name type="scientific">Podila minutissima</name>
    <dbReference type="NCBI Taxonomy" id="64525"/>
    <lineage>
        <taxon>Eukaryota</taxon>
        <taxon>Fungi</taxon>
        <taxon>Fungi incertae sedis</taxon>
        <taxon>Mucoromycota</taxon>
        <taxon>Mortierellomycotina</taxon>
        <taxon>Mortierellomycetes</taxon>
        <taxon>Mortierellales</taxon>
        <taxon>Mortierellaceae</taxon>
        <taxon>Podila</taxon>
    </lineage>
</organism>
<dbReference type="InterPro" id="IPR007583">
    <property type="entry name" value="GRASP55_65"/>
</dbReference>
<dbReference type="FunFam" id="2.30.42.10:FF:000026">
    <property type="entry name" value="Golgi reassembly stacking protein 2"/>
    <property type="match status" value="1"/>
</dbReference>
<feature type="binding site" evidence="5">
    <location>
        <position position="106"/>
    </location>
    <ligand>
        <name>Zn(2+)</name>
        <dbReference type="ChEBI" id="CHEBI:29105"/>
    </ligand>
</feature>
<keyword evidence="2" id="KW-0677">Repeat</keyword>
<reference evidence="8" key="1">
    <citation type="journal article" date="2020" name="Fungal Divers.">
        <title>Resolving the Mortierellaceae phylogeny through synthesis of multi-gene phylogenetics and phylogenomics.</title>
        <authorList>
            <person name="Vandepol N."/>
            <person name="Liber J."/>
            <person name="Desiro A."/>
            <person name="Na H."/>
            <person name="Kennedy M."/>
            <person name="Barry K."/>
            <person name="Grigoriev I.V."/>
            <person name="Miller A.N."/>
            <person name="O'Donnell K."/>
            <person name="Stajich J.E."/>
            <person name="Bonito G."/>
        </authorList>
    </citation>
    <scope>NUCLEOTIDE SEQUENCE</scope>
    <source>
        <strain evidence="8">NVP1</strain>
    </source>
</reference>
<dbReference type="Proteomes" id="UP000696485">
    <property type="component" value="Unassembled WGS sequence"/>
</dbReference>
<protein>
    <recommendedName>
        <fullName evidence="7">PDZ GRASP-type domain-containing protein</fullName>
    </recommendedName>
</protein>
<keyword evidence="3" id="KW-0333">Golgi apparatus</keyword>
<dbReference type="PANTHER" id="PTHR12893:SF0">
    <property type="entry name" value="GRASP65"/>
    <property type="match status" value="1"/>
</dbReference>
<keyword evidence="4" id="KW-0472">Membrane</keyword>
<comment type="subcellular location">
    <subcellularLocation>
        <location evidence="1">Golgi apparatus membrane</location>
    </subcellularLocation>
</comment>
<evidence type="ECO:0000256" key="2">
    <source>
        <dbReference type="ARBA" id="ARBA00022737"/>
    </source>
</evidence>
<evidence type="ECO:0000313" key="9">
    <source>
        <dbReference type="Proteomes" id="UP000696485"/>
    </source>
</evidence>
<evidence type="ECO:0000256" key="4">
    <source>
        <dbReference type="ARBA" id="ARBA00023136"/>
    </source>
</evidence>
<keyword evidence="5" id="KW-0862">Zinc</keyword>
<feature type="domain" description="PDZ GRASP-type" evidence="7">
    <location>
        <begin position="14"/>
        <end position="108"/>
    </location>
</feature>
<dbReference type="SUPFAM" id="SSF50156">
    <property type="entry name" value="PDZ domain-like"/>
    <property type="match status" value="2"/>
</dbReference>
<dbReference type="InterPro" id="IPR036034">
    <property type="entry name" value="PDZ_sf"/>
</dbReference>
<feature type="region of interest" description="Disordered" evidence="6">
    <location>
        <begin position="282"/>
        <end position="325"/>
    </location>
</feature>
<dbReference type="Gene3D" id="2.30.42.10">
    <property type="match status" value="2"/>
</dbReference>
<evidence type="ECO:0000313" key="8">
    <source>
        <dbReference type="EMBL" id="KAF9326691.1"/>
    </source>
</evidence>
<dbReference type="EMBL" id="JAAAUY010000747">
    <property type="protein sequence ID" value="KAF9326691.1"/>
    <property type="molecule type" value="Genomic_DNA"/>
</dbReference>
<feature type="region of interest" description="Disordered" evidence="6">
    <location>
        <begin position="210"/>
        <end position="247"/>
    </location>
</feature>
<dbReference type="GO" id="GO:0007030">
    <property type="term" value="P:Golgi organization"/>
    <property type="evidence" value="ECO:0007669"/>
    <property type="project" value="TreeGrafter"/>
</dbReference>
<keyword evidence="5" id="KW-0479">Metal-binding</keyword>
<comment type="caution">
    <text evidence="8">The sequence shown here is derived from an EMBL/GenBank/DDBJ whole genome shotgun (WGS) entry which is preliminary data.</text>
</comment>
<keyword evidence="9" id="KW-1185">Reference proteome</keyword>